<comment type="caution">
    <text evidence="2">The sequence shown here is derived from an EMBL/GenBank/DDBJ whole genome shotgun (WGS) entry which is preliminary data.</text>
</comment>
<gene>
    <name evidence="2" type="ORF">HF086_004812</name>
</gene>
<evidence type="ECO:0000256" key="1">
    <source>
        <dbReference type="SAM" id="MobiDB-lite"/>
    </source>
</evidence>
<reference evidence="2" key="1">
    <citation type="journal article" date="2021" name="G3 (Bethesda)">
        <title>Genome and transcriptome analysis of the beet armyworm Spodoptera exigua reveals targets for pest control. .</title>
        <authorList>
            <person name="Simon S."/>
            <person name="Breeschoten T."/>
            <person name="Jansen H.J."/>
            <person name="Dirks R.P."/>
            <person name="Schranz M.E."/>
            <person name="Ros V.I.D."/>
        </authorList>
    </citation>
    <scope>NUCLEOTIDE SEQUENCE</scope>
    <source>
        <strain evidence="2">TB_SE_WUR_2020</strain>
    </source>
</reference>
<name>A0A922S9J8_SPOEX</name>
<evidence type="ECO:0000313" key="3">
    <source>
        <dbReference type="Proteomes" id="UP000814243"/>
    </source>
</evidence>
<sequence>MALSAAERQRRCREKRKLNPELVAEVKRKDLERYHARKKLVKDMTPKEHKKIKRQWQIRNKKRRERQKTLQNVLMNTPASTPPPSSPRLLPLSPRSLSLTPTSSVASSRGRKQVRRDRSRLYRQNIQLQNQTQELLRKVQKYKKRLQRLKKKRNKVLTTTTHSEKENEHGKEEYRKYTILSNTIKKHYKNTKDHKTKRYFKSILEDPAILHSGQKLQLAMETIGIRRVTKYSSILPKNTTLKQKIHDFYLRDDVSRATAGKKETVTYQKRKMQKRILLDTKKNLYKSFLKEDPNVKCHYSYFAKFKPFYVVPPSVDSRETCMCKGAADGIGGCIKRLADHFVASGHDIVDASQFFDAVNNRSKIKVFFVGKDDIAQILVTIPQGIPPLKGTMQVHQLLAQQPGMLSYRMLSCFCGKFCDCYNLKTYCPLPKREAEVDISTSDREEPLTDITNIIGSTEGFYKTVYTSTSEDEDDQPLLNLRTSVDTKPGTSLDLLGDKIHPSLIKNGTHLLVKVLSERKIEYTYLGLAKSGVDEDGDVRVMFYKSVDDTGKLFKLVETDVSDVMYENLLQIIPPPKIIKRGKRVFYEYDQPIEVFEK</sequence>
<dbReference type="PANTHER" id="PTHR46601">
    <property type="entry name" value="ULP_PROTEASE DOMAIN-CONTAINING PROTEIN"/>
    <property type="match status" value="1"/>
</dbReference>
<feature type="compositionally biased region" description="Low complexity" evidence="1">
    <location>
        <begin position="87"/>
        <end position="104"/>
    </location>
</feature>
<feature type="region of interest" description="Disordered" evidence="1">
    <location>
        <begin position="1"/>
        <end position="21"/>
    </location>
</feature>
<dbReference type="PANTHER" id="PTHR46601:SF1">
    <property type="entry name" value="ADF-H DOMAIN-CONTAINING PROTEIN"/>
    <property type="match status" value="1"/>
</dbReference>
<proteinExistence type="predicted"/>
<feature type="compositionally biased region" description="Basic residues" evidence="1">
    <location>
        <begin position="109"/>
        <end position="118"/>
    </location>
</feature>
<protein>
    <submittedName>
        <fullName evidence="2">Uncharacterized protein</fullName>
    </submittedName>
</protein>
<evidence type="ECO:0000313" key="2">
    <source>
        <dbReference type="EMBL" id="KAH9630106.1"/>
    </source>
</evidence>
<dbReference type="AlphaFoldDB" id="A0A922S9J8"/>
<dbReference type="EMBL" id="JACEFF010000837">
    <property type="protein sequence ID" value="KAH9630106.1"/>
    <property type="molecule type" value="Genomic_DNA"/>
</dbReference>
<dbReference type="Proteomes" id="UP000814243">
    <property type="component" value="Unassembled WGS sequence"/>
</dbReference>
<feature type="compositionally biased region" description="Basic residues" evidence="1">
    <location>
        <begin position="48"/>
        <end position="66"/>
    </location>
</feature>
<accession>A0A922S9J8</accession>
<feature type="region of interest" description="Disordered" evidence="1">
    <location>
        <begin position="42"/>
        <end position="120"/>
    </location>
</feature>
<organism evidence="2 3">
    <name type="scientific">Spodoptera exigua</name>
    <name type="common">Beet armyworm</name>
    <name type="synonym">Noctua fulgens</name>
    <dbReference type="NCBI Taxonomy" id="7107"/>
    <lineage>
        <taxon>Eukaryota</taxon>
        <taxon>Metazoa</taxon>
        <taxon>Ecdysozoa</taxon>
        <taxon>Arthropoda</taxon>
        <taxon>Hexapoda</taxon>
        <taxon>Insecta</taxon>
        <taxon>Pterygota</taxon>
        <taxon>Neoptera</taxon>
        <taxon>Endopterygota</taxon>
        <taxon>Lepidoptera</taxon>
        <taxon>Glossata</taxon>
        <taxon>Ditrysia</taxon>
        <taxon>Noctuoidea</taxon>
        <taxon>Noctuidae</taxon>
        <taxon>Amphipyrinae</taxon>
        <taxon>Spodoptera</taxon>
    </lineage>
</organism>